<evidence type="ECO:0000313" key="2">
    <source>
        <dbReference type="Proteomes" id="UP000192707"/>
    </source>
</evidence>
<comment type="caution">
    <text evidence="1">The sequence shown here is derived from an EMBL/GenBank/DDBJ whole genome shotgun (WGS) entry which is preliminary data.</text>
</comment>
<evidence type="ECO:0000313" key="1">
    <source>
        <dbReference type="EMBL" id="ORA08864.1"/>
    </source>
</evidence>
<protein>
    <recommendedName>
        <fullName evidence="3">NADH:flavin oxidoreductase/NADH oxidase N-terminal domain-containing protein</fullName>
    </recommendedName>
</protein>
<accession>A0A1W9Z7X6</accession>
<name>A0A1W9Z7X6_MYCAI</name>
<proteinExistence type="predicted"/>
<sequence length="76" mass="7974">MTSFPHLMAPGRIGAMTVRNRPVMSLMETMHGTPHGLPCAAGSWPPGAPPPTVSCWPARPRPTASSCSTPCPRPAI</sequence>
<dbReference type="OrthoDB" id="3169239at2"/>
<reference evidence="1 2" key="1">
    <citation type="submission" date="2016-12" db="EMBL/GenBank/DDBJ databases">
        <title>The new phylogeny of genus Mycobacterium.</title>
        <authorList>
            <person name="Tortoli E."/>
            <person name="Trovato A."/>
            <person name="Cirillo D.M."/>
        </authorList>
    </citation>
    <scope>NUCLEOTIDE SEQUENCE [LARGE SCALE GENOMIC DNA]</scope>
    <source>
        <strain evidence="1 2">DSM 45069</strain>
    </source>
</reference>
<dbReference type="AlphaFoldDB" id="A0A1W9Z7X6"/>
<gene>
    <name evidence="1" type="ORF">BST14_23220</name>
</gene>
<evidence type="ECO:0008006" key="3">
    <source>
        <dbReference type="Google" id="ProtNLM"/>
    </source>
</evidence>
<keyword evidence="2" id="KW-1185">Reference proteome</keyword>
<dbReference type="EMBL" id="MVHG01000087">
    <property type="protein sequence ID" value="ORA08864.1"/>
    <property type="molecule type" value="Genomic_DNA"/>
</dbReference>
<dbReference type="Proteomes" id="UP000192707">
    <property type="component" value="Unassembled WGS sequence"/>
</dbReference>
<organism evidence="1 2">
    <name type="scientific">Mycobacterium arosiense ATCC BAA-1401 = DSM 45069</name>
    <dbReference type="NCBI Taxonomy" id="1265311"/>
    <lineage>
        <taxon>Bacteria</taxon>
        <taxon>Bacillati</taxon>
        <taxon>Actinomycetota</taxon>
        <taxon>Actinomycetes</taxon>
        <taxon>Mycobacteriales</taxon>
        <taxon>Mycobacteriaceae</taxon>
        <taxon>Mycobacterium</taxon>
        <taxon>Mycobacterium avium complex (MAC)</taxon>
    </lineage>
</organism>